<gene>
    <name evidence="2" type="ORF">Z043_107677</name>
</gene>
<organism evidence="2 3">
    <name type="scientific">Scleropages formosus</name>
    <name type="common">Asian bonytongue</name>
    <name type="synonym">Osteoglossum formosum</name>
    <dbReference type="NCBI Taxonomy" id="113540"/>
    <lineage>
        <taxon>Eukaryota</taxon>
        <taxon>Metazoa</taxon>
        <taxon>Chordata</taxon>
        <taxon>Craniata</taxon>
        <taxon>Vertebrata</taxon>
        <taxon>Euteleostomi</taxon>
        <taxon>Actinopterygii</taxon>
        <taxon>Neopterygii</taxon>
        <taxon>Teleostei</taxon>
        <taxon>Osteoglossocephala</taxon>
        <taxon>Osteoglossomorpha</taxon>
        <taxon>Osteoglossiformes</taxon>
        <taxon>Osteoglossidae</taxon>
        <taxon>Scleropages</taxon>
    </lineage>
</organism>
<dbReference type="AlphaFoldDB" id="A0A0P7XA14"/>
<dbReference type="Pfam" id="PF00566">
    <property type="entry name" value="RabGAP-TBC"/>
    <property type="match status" value="1"/>
</dbReference>
<reference evidence="2 3" key="1">
    <citation type="submission" date="2015-08" db="EMBL/GenBank/DDBJ databases">
        <title>The genome of the Asian arowana (Scleropages formosus).</title>
        <authorList>
            <person name="Tan M.H."/>
            <person name="Gan H.M."/>
            <person name="Croft L.J."/>
            <person name="Austin C.M."/>
        </authorList>
    </citation>
    <scope>NUCLEOTIDE SEQUENCE [LARGE SCALE GENOMIC DNA]</scope>
    <source>
        <strain evidence="2">Aro1</strain>
    </source>
</reference>
<dbReference type="PROSITE" id="PS50086">
    <property type="entry name" value="TBC_RABGAP"/>
    <property type="match status" value="1"/>
</dbReference>
<dbReference type="Gene3D" id="1.10.8.270">
    <property type="entry name" value="putative rabgap domain of human tbc1 domain family member 14 like domains"/>
    <property type="match status" value="1"/>
</dbReference>
<dbReference type="PANTHER" id="PTHR47219:SF9">
    <property type="entry name" value="GTPASE ACTIVATING PROTEIN AND CENTROSOME-ASSOCIATED, ISOFORM B"/>
    <property type="match status" value="1"/>
</dbReference>
<protein>
    <recommendedName>
        <fullName evidence="1">Rab-GAP TBC domain-containing protein</fullName>
    </recommendedName>
</protein>
<dbReference type="InterPro" id="IPR035969">
    <property type="entry name" value="Rab-GAP_TBC_sf"/>
</dbReference>
<feature type="domain" description="Rab-GAP TBC" evidence="1">
    <location>
        <begin position="136"/>
        <end position="372"/>
    </location>
</feature>
<evidence type="ECO:0000259" key="1">
    <source>
        <dbReference type="PROSITE" id="PS50086"/>
    </source>
</evidence>
<dbReference type="STRING" id="113540.ENSSFOP00015033305"/>
<dbReference type="Proteomes" id="UP000034805">
    <property type="component" value="Unassembled WGS sequence"/>
</dbReference>
<sequence>SEQTFVKLFLDGYSNLERKLQQKPRAAWSCQENMSILPLRHHSGQDKRSEAASYCWMLKDPIQGSNTEVPPTSTLVITPTTGTGDVTTLENLMTDHFRSYPQPNSAEAKELRGLISCWDGSSVTCRNQIEHFMKMGIPPVLRGRVWRCLLDIDTLRATSKFCYQKCLREVREPLVDLGFNEYSVLSAIAMLNDAHDQNPFWLLQACSVSTDDLVILHQIALDLRRSFPTHRSLMGDTPEAIEGQAKLFRVLVAYARYNPKIGYSQGMSHIGAVLLMNLPEEEAFWALVALLESPKYLSGLFDHSLDKIQHQVGVFHQLLKHRSPRLFQHIVSTTTGVLHVTGMLALFRVGLTIIHLLEPQLLRMKDEALVLPLLLHVPVDVAQHCILIPALWNTEVQEWEVICMNSLILEEAGDGSCHLGQVAESPSAIKTRSRKKLDLEEGLKEAAAGRAKSAKTDVSIPPGSWEEMGTLCTVYLAHRLHWIPTLGRVVFPQPDDVTGLEPMIVRKEPG</sequence>
<name>A0A0P7XA14_SCLFO</name>
<accession>A0A0P7XA14</accession>
<dbReference type="EMBL" id="JARO02002216">
    <property type="protein sequence ID" value="KPP73251.1"/>
    <property type="molecule type" value="Genomic_DNA"/>
</dbReference>
<dbReference type="SMART" id="SM00164">
    <property type="entry name" value="TBC"/>
    <property type="match status" value="1"/>
</dbReference>
<dbReference type="FunFam" id="1.10.8.270:FF:000016">
    <property type="entry name" value="TBC1 domain family member 2A"/>
    <property type="match status" value="1"/>
</dbReference>
<evidence type="ECO:0000313" key="2">
    <source>
        <dbReference type="EMBL" id="KPP73251.1"/>
    </source>
</evidence>
<dbReference type="Gene3D" id="1.10.10.750">
    <property type="entry name" value="Ypt/Rab-GAP domain of gyp1p, domain 1"/>
    <property type="match status" value="1"/>
</dbReference>
<feature type="non-terminal residue" evidence="2">
    <location>
        <position position="1"/>
    </location>
</feature>
<dbReference type="InterPro" id="IPR000195">
    <property type="entry name" value="Rab-GAP-TBC_dom"/>
</dbReference>
<proteinExistence type="predicted"/>
<dbReference type="GO" id="GO:0005096">
    <property type="term" value="F:GTPase activator activity"/>
    <property type="evidence" value="ECO:0007669"/>
    <property type="project" value="TreeGrafter"/>
</dbReference>
<dbReference type="SUPFAM" id="SSF47923">
    <property type="entry name" value="Ypt/Rab-GAP domain of gyp1p"/>
    <property type="match status" value="1"/>
</dbReference>
<dbReference type="PANTHER" id="PTHR47219">
    <property type="entry name" value="RAB GTPASE-ACTIVATING PROTEIN 1-LIKE"/>
    <property type="match status" value="1"/>
</dbReference>
<comment type="caution">
    <text evidence="2">The sequence shown here is derived from an EMBL/GenBank/DDBJ whole genome shotgun (WGS) entry which is preliminary data.</text>
</comment>
<dbReference type="GO" id="GO:0031267">
    <property type="term" value="F:small GTPase binding"/>
    <property type="evidence" value="ECO:0007669"/>
    <property type="project" value="TreeGrafter"/>
</dbReference>
<evidence type="ECO:0000313" key="3">
    <source>
        <dbReference type="Proteomes" id="UP000034805"/>
    </source>
</evidence>
<dbReference type="InterPro" id="IPR050302">
    <property type="entry name" value="Rab_GAP_TBC_domain"/>
</dbReference>